<proteinExistence type="predicted"/>
<evidence type="ECO:0000313" key="1">
    <source>
        <dbReference type="EMBL" id="VAW31240.1"/>
    </source>
</evidence>
<dbReference type="Gene3D" id="3.30.2310.20">
    <property type="entry name" value="RelE-like"/>
    <property type="match status" value="1"/>
</dbReference>
<sequence length="86" mass="10353">MALIFTQRFKKAYQRLPQSIQKKVKKALRLLDENPHYPSLRVKRIQGTDKLYEGRIDLKYRFSFEFDGEDILLRNVDNHDECLKKP</sequence>
<name>A0A3B0UQ19_9ZZZZ</name>
<dbReference type="SUPFAM" id="SSF143011">
    <property type="entry name" value="RelE-like"/>
    <property type="match status" value="1"/>
</dbReference>
<organism evidence="1">
    <name type="scientific">hydrothermal vent metagenome</name>
    <dbReference type="NCBI Taxonomy" id="652676"/>
    <lineage>
        <taxon>unclassified sequences</taxon>
        <taxon>metagenomes</taxon>
        <taxon>ecological metagenomes</taxon>
    </lineage>
</organism>
<reference evidence="1" key="1">
    <citation type="submission" date="2018-06" db="EMBL/GenBank/DDBJ databases">
        <authorList>
            <person name="Zhirakovskaya E."/>
        </authorList>
    </citation>
    <scope>NUCLEOTIDE SEQUENCE</scope>
</reference>
<dbReference type="AlphaFoldDB" id="A0A3B0UQ19"/>
<dbReference type="InterPro" id="IPR035093">
    <property type="entry name" value="RelE/ParE_toxin_dom_sf"/>
</dbReference>
<dbReference type="EMBL" id="UOEU01000186">
    <property type="protein sequence ID" value="VAW31240.1"/>
    <property type="molecule type" value="Genomic_DNA"/>
</dbReference>
<accession>A0A3B0UQ19</accession>
<protein>
    <recommendedName>
        <fullName evidence="2">Cytotoxin</fullName>
    </recommendedName>
</protein>
<gene>
    <name evidence="1" type="ORF">MNBD_CHLOROFLEXI01-4991</name>
</gene>
<evidence type="ECO:0008006" key="2">
    <source>
        <dbReference type="Google" id="ProtNLM"/>
    </source>
</evidence>